<keyword evidence="1" id="KW-0472">Membrane</keyword>
<proteinExistence type="predicted"/>
<accession>A0A420DXR7</accession>
<dbReference type="OrthoDB" id="979271at2"/>
<dbReference type="Proteomes" id="UP000284892">
    <property type="component" value="Unassembled WGS sequence"/>
</dbReference>
<dbReference type="Gene3D" id="1.25.40.10">
    <property type="entry name" value="Tetratricopeptide repeat domain"/>
    <property type="match status" value="1"/>
</dbReference>
<comment type="caution">
    <text evidence="2">The sequence shown here is derived from an EMBL/GenBank/DDBJ whole genome shotgun (WGS) entry which is preliminary data.</text>
</comment>
<keyword evidence="1" id="KW-1133">Transmembrane helix</keyword>
<gene>
    <name evidence="2" type="ORF">BXY80_1111</name>
</gene>
<dbReference type="SUPFAM" id="SSF48452">
    <property type="entry name" value="TPR-like"/>
    <property type="match status" value="1"/>
</dbReference>
<feature type="transmembrane region" description="Helical" evidence="1">
    <location>
        <begin position="76"/>
        <end position="94"/>
    </location>
</feature>
<name>A0A420DXR7_9FLAO</name>
<dbReference type="RefSeq" id="WP_120200193.1">
    <property type="nucleotide sequence ID" value="NZ_RAQJ01000001.1"/>
</dbReference>
<organism evidence="2 3">
    <name type="scientific">Ichthyenterobacterium magnum</name>
    <dbReference type="NCBI Taxonomy" id="1230530"/>
    <lineage>
        <taxon>Bacteria</taxon>
        <taxon>Pseudomonadati</taxon>
        <taxon>Bacteroidota</taxon>
        <taxon>Flavobacteriia</taxon>
        <taxon>Flavobacteriales</taxon>
        <taxon>Flavobacteriaceae</taxon>
        <taxon>Ichthyenterobacterium</taxon>
    </lineage>
</organism>
<dbReference type="InterPro" id="IPR011990">
    <property type="entry name" value="TPR-like_helical_dom_sf"/>
</dbReference>
<keyword evidence="1" id="KW-0812">Transmembrane</keyword>
<sequence length="237" mass="27741">MDKKELIAQYFTKKLSQEAKKEFDHYMITDSEFAKEVNFQKNIKAVIEKEERDAIKSQLQTFEKEQNASSFNYKKLAAAATIVVLLGLSSFWYFNKTIDNEKLYAEYFEAYRNVEQPIVRSETKTDLKTKAFTAYETKNYTEALEYFDMLLKENYSETIAFYKANTLLKLNKTNEAVAVFKANLKTTDSLDDKNNWYLALAHLRLNNIEEAKRILNTLNTSSGFKNEQVKRLLKQLD</sequence>
<reference evidence="2 3" key="1">
    <citation type="submission" date="2018-09" db="EMBL/GenBank/DDBJ databases">
        <title>Genomic Encyclopedia of Archaeal and Bacterial Type Strains, Phase II (KMG-II): from individual species to whole genera.</title>
        <authorList>
            <person name="Goeker M."/>
        </authorList>
    </citation>
    <scope>NUCLEOTIDE SEQUENCE [LARGE SCALE GENOMIC DNA]</scope>
    <source>
        <strain evidence="2 3">DSM 26283</strain>
    </source>
</reference>
<protein>
    <recommendedName>
        <fullName evidence="4">Tetratricopeptide repeat protein</fullName>
    </recommendedName>
</protein>
<evidence type="ECO:0000313" key="2">
    <source>
        <dbReference type="EMBL" id="RKE99013.1"/>
    </source>
</evidence>
<evidence type="ECO:0008006" key="4">
    <source>
        <dbReference type="Google" id="ProtNLM"/>
    </source>
</evidence>
<dbReference type="EMBL" id="RAQJ01000001">
    <property type="protein sequence ID" value="RKE99013.1"/>
    <property type="molecule type" value="Genomic_DNA"/>
</dbReference>
<evidence type="ECO:0000256" key="1">
    <source>
        <dbReference type="SAM" id="Phobius"/>
    </source>
</evidence>
<dbReference type="AlphaFoldDB" id="A0A420DXR7"/>
<keyword evidence="3" id="KW-1185">Reference proteome</keyword>
<evidence type="ECO:0000313" key="3">
    <source>
        <dbReference type="Proteomes" id="UP000284892"/>
    </source>
</evidence>